<proteinExistence type="predicted"/>
<evidence type="ECO:0000313" key="3">
    <source>
        <dbReference type="Proteomes" id="UP000076962"/>
    </source>
</evidence>
<reference evidence="2 3" key="1">
    <citation type="submission" date="2016-05" db="EMBL/GenBank/DDBJ databases">
        <title>Single-cell genome of chain-forming Candidatus Thiomargarita nelsonii and comparison to other large sulfur-oxidizing bacteria.</title>
        <authorList>
            <person name="Winkel M."/>
            <person name="Salman V."/>
            <person name="Woyke T."/>
            <person name="Schulz-Vogt H."/>
            <person name="Richter M."/>
            <person name="Flood B."/>
            <person name="Bailey J."/>
            <person name="Amann R."/>
            <person name="Mussmann M."/>
        </authorList>
    </citation>
    <scope>NUCLEOTIDE SEQUENCE [LARGE SCALE GENOMIC DNA]</scope>
    <source>
        <strain evidence="2 3">THI036</strain>
    </source>
</reference>
<dbReference type="EMBL" id="LUTY01000883">
    <property type="protein sequence ID" value="OAD22540.1"/>
    <property type="molecule type" value="Genomic_DNA"/>
</dbReference>
<dbReference type="Pfam" id="PF04383">
    <property type="entry name" value="KilA-N"/>
    <property type="match status" value="1"/>
</dbReference>
<keyword evidence="3" id="KW-1185">Reference proteome</keyword>
<dbReference type="AlphaFoldDB" id="A0A176S3E9"/>
<dbReference type="InterPro" id="IPR018004">
    <property type="entry name" value="KilA/APSES_HTH"/>
</dbReference>
<evidence type="ECO:0000313" key="2">
    <source>
        <dbReference type="EMBL" id="OAD22540.1"/>
    </source>
</evidence>
<dbReference type="PROSITE" id="PS51301">
    <property type="entry name" value="KILA_N"/>
    <property type="match status" value="1"/>
</dbReference>
<gene>
    <name evidence="2" type="ORF">THIOM_001650</name>
</gene>
<dbReference type="InterPro" id="IPR017880">
    <property type="entry name" value="KilA_N"/>
</dbReference>
<protein>
    <submittedName>
        <fullName evidence="2">KilA-like protein</fullName>
    </submittedName>
</protein>
<name>A0A176S3E9_9GAMM</name>
<accession>A0A176S3E9</accession>
<dbReference type="Proteomes" id="UP000076962">
    <property type="component" value="Unassembled WGS sequence"/>
</dbReference>
<sequence length="291" mass="32655">MLTDNKSDSQVPGKVVWEPLSINKAIKEIDMHNITHNHVPREFNGIKISQRANDGYLDATAMCQATGKLFGNYKQLNSTQQFLTALSTDIGYPISEIIQVVKGGDPGRQGTWIHPKAAIHLAQWCSPEFAVLVSKWVFELLTTGSVDLQSQASQSKMLEHARINRELMQIFGIESNMQVLALNNAMREEFGVNLLETWGVNGLKADTQDQLLTPSDIAVSLGIGRRKVNPILIEVGLQTSNRDHKDRLYYELTDKGLEHGIYLDTSKRHSDGTPVRQIKWYQGISTHLIHQ</sequence>
<comment type="caution">
    <text evidence="2">The sequence shown here is derived from an EMBL/GenBank/DDBJ whole genome shotgun (WGS) entry which is preliminary data.</text>
</comment>
<evidence type="ECO:0000259" key="1">
    <source>
        <dbReference type="PROSITE" id="PS51301"/>
    </source>
</evidence>
<dbReference type="InterPro" id="IPR036887">
    <property type="entry name" value="HTH_APSES_sf"/>
</dbReference>
<feature type="domain" description="KilA-N" evidence="1">
    <location>
        <begin position="37"/>
        <end position="140"/>
    </location>
</feature>
<organism evidence="2 3">
    <name type="scientific">Candidatus Thiomargarita nelsonii</name>
    <dbReference type="NCBI Taxonomy" id="1003181"/>
    <lineage>
        <taxon>Bacteria</taxon>
        <taxon>Pseudomonadati</taxon>
        <taxon>Pseudomonadota</taxon>
        <taxon>Gammaproteobacteria</taxon>
        <taxon>Thiotrichales</taxon>
        <taxon>Thiotrichaceae</taxon>
        <taxon>Thiomargarita</taxon>
    </lineage>
</organism>
<dbReference type="SUPFAM" id="SSF54616">
    <property type="entry name" value="DNA-binding domain of Mlu1-box binding protein MBP1"/>
    <property type="match status" value="1"/>
</dbReference>
<dbReference type="SMART" id="SM01252">
    <property type="entry name" value="KilA-N"/>
    <property type="match status" value="1"/>
</dbReference>
<dbReference type="GO" id="GO:0003677">
    <property type="term" value="F:DNA binding"/>
    <property type="evidence" value="ECO:0007669"/>
    <property type="project" value="InterPro"/>
</dbReference>